<dbReference type="Gene3D" id="1.25.40.10">
    <property type="entry name" value="Tetratricopeptide repeat domain"/>
    <property type="match status" value="1"/>
</dbReference>
<dbReference type="PROSITE" id="PS51375">
    <property type="entry name" value="PPR"/>
    <property type="match status" value="1"/>
</dbReference>
<protein>
    <recommendedName>
        <fullName evidence="5">Tetratricopeptide TPR_2 repeat protein</fullName>
    </recommendedName>
</protein>
<keyword evidence="2" id="KW-1133">Transmembrane helix</keyword>
<feature type="region of interest" description="Disordered" evidence="1">
    <location>
        <begin position="1"/>
        <end position="22"/>
    </location>
</feature>
<evidence type="ECO:0000256" key="2">
    <source>
        <dbReference type="SAM" id="Phobius"/>
    </source>
</evidence>
<dbReference type="HOGENOM" id="CLU_707501_0_0_5"/>
<reference evidence="4" key="1">
    <citation type="journal article" date="2009" name="Appl. Environ. Microbiol.">
        <title>Complete genome sequence of the chemolithoautotrophic marine magnetotactic coccus strain MC-1.</title>
        <authorList>
            <person name="Schubbe S."/>
            <person name="Williams T.J."/>
            <person name="Xie G."/>
            <person name="Kiss H.E."/>
            <person name="Brettin T.S."/>
            <person name="Martinez D."/>
            <person name="Ross C.A."/>
            <person name="Schuler D."/>
            <person name="Cox B.L."/>
            <person name="Nealson K.H."/>
            <person name="Bazylinski D.A."/>
        </authorList>
    </citation>
    <scope>NUCLEOTIDE SEQUENCE [LARGE SCALE GENOMIC DNA]</scope>
    <source>
        <strain evidence="4">ATCC BAA-1437 / JCM 17883 / MC-1</strain>
    </source>
</reference>
<dbReference type="AlphaFoldDB" id="A0LBX8"/>
<keyword evidence="2" id="KW-0812">Transmembrane</keyword>
<proteinExistence type="predicted"/>
<feature type="compositionally biased region" description="Basic and acidic residues" evidence="1">
    <location>
        <begin position="1"/>
        <end position="18"/>
    </location>
</feature>
<dbReference type="InterPro" id="IPR011990">
    <property type="entry name" value="TPR-like_helical_dom_sf"/>
</dbReference>
<feature type="transmembrane region" description="Helical" evidence="2">
    <location>
        <begin position="62"/>
        <end position="83"/>
    </location>
</feature>
<evidence type="ECO:0000313" key="4">
    <source>
        <dbReference type="Proteomes" id="UP000002586"/>
    </source>
</evidence>
<gene>
    <name evidence="3" type="ordered locus">Mmc1_2980</name>
</gene>
<keyword evidence="2" id="KW-0472">Membrane</keyword>
<sequence length="390" mass="44025">MSTALEKEIQEREAHQQCEDESVGSRAPLHNALLMALAVISSLIELWLFYRLAMAEANLEPLPWAEVIGIHVGWVAFMSLLAYRPIKQGCGKGIYILLIGSTLFLGFIGAMGSAITMVLYWEYARHTTSFDEWYEALFPEEEVSEARTLANKLEASGTGGEGSLTPFNDILNHGSQRQKQSMIALISRNFKPAFAPVLNRALNDPDNSIRVQAATAATFVENGFLKQAMALEEQLKEAPENAEILLALASHYDDYAYTGLLDFEREQQNRDKAIELYQLYLLEDKDNTRVHNALGRNLLKNERFEEARTFLEHLLQEGHAPKSLYLWYMECLFHLQDYDALGEAADQLVEKYGDMAFPAHIMETVLFWHHRRDNGQPSPPLSSVPAEGQA</sequence>
<name>A0LBX8_MAGMM</name>
<dbReference type="STRING" id="156889.Mmc1_2980"/>
<reference evidence="3 4" key="2">
    <citation type="journal article" date="2012" name="Int. J. Syst. Evol. Microbiol.">
        <title>Magnetococcus marinus gen. nov., sp. nov., a marine, magnetotactic bacterium that represents a novel lineage (Magnetococcaceae fam. nov.; Magnetococcales ord. nov.) at the base of the Alphaproteobacteria.</title>
        <authorList>
            <person name="Bazylinski D.A."/>
            <person name="Williams T.J."/>
            <person name="Lefevre C.T."/>
            <person name="Berg R.J."/>
            <person name="Zhang C.L."/>
            <person name="Bowser S.S."/>
            <person name="Dean A.J."/>
            <person name="Beveridge T.J."/>
        </authorList>
    </citation>
    <scope>NUCLEOTIDE SEQUENCE [LARGE SCALE GENOMIC DNA]</scope>
    <source>
        <strain evidence="4">ATCC BAA-1437 / JCM 17883 / MC-1</strain>
    </source>
</reference>
<organism evidence="3 4">
    <name type="scientific">Magnetococcus marinus (strain ATCC BAA-1437 / JCM 17883 / MC-1)</name>
    <dbReference type="NCBI Taxonomy" id="156889"/>
    <lineage>
        <taxon>Bacteria</taxon>
        <taxon>Pseudomonadati</taxon>
        <taxon>Pseudomonadota</taxon>
        <taxon>Magnetococcia</taxon>
        <taxon>Magnetococcales</taxon>
        <taxon>Magnetococcaceae</taxon>
        <taxon>Magnetococcus</taxon>
    </lineage>
</organism>
<evidence type="ECO:0008006" key="5">
    <source>
        <dbReference type="Google" id="ProtNLM"/>
    </source>
</evidence>
<dbReference type="RefSeq" id="WP_011714535.1">
    <property type="nucleotide sequence ID" value="NC_008576.1"/>
</dbReference>
<feature type="transmembrane region" description="Helical" evidence="2">
    <location>
        <begin position="95"/>
        <end position="121"/>
    </location>
</feature>
<evidence type="ECO:0000256" key="1">
    <source>
        <dbReference type="SAM" id="MobiDB-lite"/>
    </source>
</evidence>
<feature type="transmembrane region" description="Helical" evidence="2">
    <location>
        <begin position="32"/>
        <end position="50"/>
    </location>
</feature>
<evidence type="ECO:0000313" key="3">
    <source>
        <dbReference type="EMBL" id="ABK45471.1"/>
    </source>
</evidence>
<dbReference type="Pfam" id="PF14559">
    <property type="entry name" value="TPR_19"/>
    <property type="match status" value="1"/>
</dbReference>
<dbReference type="OrthoDB" id="7329435at2"/>
<dbReference type="Proteomes" id="UP000002586">
    <property type="component" value="Chromosome"/>
</dbReference>
<keyword evidence="4" id="KW-1185">Reference proteome</keyword>
<dbReference type="eggNOG" id="COG0457">
    <property type="taxonomic scope" value="Bacteria"/>
</dbReference>
<dbReference type="SUPFAM" id="SSF48452">
    <property type="entry name" value="TPR-like"/>
    <property type="match status" value="1"/>
</dbReference>
<accession>A0LBX8</accession>
<dbReference type="EMBL" id="CP000471">
    <property type="protein sequence ID" value="ABK45471.1"/>
    <property type="molecule type" value="Genomic_DNA"/>
</dbReference>
<dbReference type="KEGG" id="mgm:Mmc1_2980"/>
<dbReference type="InterPro" id="IPR002885">
    <property type="entry name" value="PPR_rpt"/>
</dbReference>